<comment type="caution">
    <text evidence="1">The sequence shown here is derived from an EMBL/GenBank/DDBJ whole genome shotgun (WGS) entry which is preliminary data.</text>
</comment>
<dbReference type="InterPro" id="IPR036291">
    <property type="entry name" value="NAD(P)-bd_dom_sf"/>
</dbReference>
<organism evidence="1 2">
    <name type="scientific">Gordonia mangrovi</name>
    <dbReference type="NCBI Taxonomy" id="2665643"/>
    <lineage>
        <taxon>Bacteria</taxon>
        <taxon>Bacillati</taxon>
        <taxon>Actinomycetota</taxon>
        <taxon>Actinomycetes</taxon>
        <taxon>Mycobacteriales</taxon>
        <taxon>Gordoniaceae</taxon>
        <taxon>Gordonia</taxon>
    </lineage>
</organism>
<evidence type="ECO:0000313" key="2">
    <source>
        <dbReference type="Proteomes" id="UP000475545"/>
    </source>
</evidence>
<dbReference type="EMBL" id="WMBR01000009">
    <property type="protein sequence ID" value="MXP24208.1"/>
    <property type="molecule type" value="Genomic_DNA"/>
</dbReference>
<name>A0A6L7GZ48_9ACTN</name>
<reference evidence="1 2" key="1">
    <citation type="submission" date="2019-11" db="EMBL/GenBank/DDBJ databases">
        <title>Gordonia sp. nov., a novel actinobacterium isolated from mangrove soil in Hainan.</title>
        <authorList>
            <person name="Huang X."/>
            <person name="Xie Y."/>
            <person name="Chu X."/>
            <person name="Xiao K."/>
        </authorList>
    </citation>
    <scope>NUCLEOTIDE SEQUENCE [LARGE SCALE GENOMIC DNA]</scope>
    <source>
        <strain evidence="1 2">HNM0687</strain>
    </source>
</reference>
<evidence type="ECO:0008006" key="3">
    <source>
        <dbReference type="Google" id="ProtNLM"/>
    </source>
</evidence>
<dbReference type="SUPFAM" id="SSF51735">
    <property type="entry name" value="NAD(P)-binding Rossmann-fold domains"/>
    <property type="match status" value="1"/>
</dbReference>
<dbReference type="AlphaFoldDB" id="A0A6L7GZ48"/>
<dbReference type="Proteomes" id="UP000475545">
    <property type="component" value="Unassembled WGS sequence"/>
</dbReference>
<keyword evidence="2" id="KW-1185">Reference proteome</keyword>
<sequence length="75" mass="8037">MANPDEIANVVTFLASDEASFVTGVVLPVVTEAGVVSLRGRSHDLDGRETSTRISQSRPCIDSLLVEYISQLTTT</sequence>
<proteinExistence type="predicted"/>
<dbReference type="Gene3D" id="3.40.50.720">
    <property type="entry name" value="NAD(P)-binding Rossmann-like Domain"/>
    <property type="match status" value="1"/>
</dbReference>
<evidence type="ECO:0000313" key="1">
    <source>
        <dbReference type="EMBL" id="MXP24208.1"/>
    </source>
</evidence>
<accession>A0A6L7GZ48</accession>
<gene>
    <name evidence="1" type="ORF">GIY30_23020</name>
</gene>
<protein>
    <recommendedName>
        <fullName evidence="3">Oxidoreductase</fullName>
    </recommendedName>
</protein>